<feature type="transmembrane region" description="Helical" evidence="1">
    <location>
        <begin position="286"/>
        <end position="303"/>
    </location>
</feature>
<keyword evidence="1" id="KW-0812">Transmembrane</keyword>
<feature type="transmembrane region" description="Helical" evidence="1">
    <location>
        <begin position="262"/>
        <end position="279"/>
    </location>
</feature>
<dbReference type="InterPro" id="IPR000620">
    <property type="entry name" value="EamA_dom"/>
</dbReference>
<feature type="transmembrane region" description="Helical" evidence="1">
    <location>
        <begin position="68"/>
        <end position="88"/>
    </location>
</feature>
<accession>A0A3A8AN88</accession>
<sequence length="304" mass="32045">MELWIPITIAAAFVQNLRSGLQRHLRMQMGTTGATFVRFGFGLPVAFALLALALWLTASALPETKPAFWLWVTVGAFAQIFAQALLVIMFTRRSFAVGSAYSRTEPVQAVIFGLVLLGERAPASVLIAVAISVGGVIALTFARQPVGEMARSRSPLALLASPTALIGLASGTFFGLAAVAFRAASLSLAGPNFLVQAGLTLCVAITIQTAVILVWMLVRDRAELRRIADAWRVGTLAGLAGALASFGWFSAMTLQQAGAVKALAQIEMLFAYATTVLIFREPVNRAEIAGCALVAAGVIVLVLA</sequence>
<keyword evidence="1" id="KW-0472">Membrane</keyword>
<evidence type="ECO:0000313" key="4">
    <source>
        <dbReference type="Proteomes" id="UP000246132"/>
    </source>
</evidence>
<keyword evidence="1" id="KW-1133">Transmembrane helix</keyword>
<dbReference type="EMBL" id="QFWV02000004">
    <property type="protein sequence ID" value="RKF07161.1"/>
    <property type="molecule type" value="Genomic_DNA"/>
</dbReference>
<feature type="transmembrane region" description="Helical" evidence="1">
    <location>
        <begin position="193"/>
        <end position="218"/>
    </location>
</feature>
<dbReference type="GO" id="GO:0016020">
    <property type="term" value="C:membrane"/>
    <property type="evidence" value="ECO:0007669"/>
    <property type="project" value="InterPro"/>
</dbReference>
<dbReference type="InterPro" id="IPR037185">
    <property type="entry name" value="EmrE-like"/>
</dbReference>
<protein>
    <recommendedName>
        <fullName evidence="2">EamA domain-containing protein</fullName>
    </recommendedName>
</protein>
<proteinExistence type="predicted"/>
<organism evidence="3 4">
    <name type="scientific">Oceaniradius stylonematis</name>
    <dbReference type="NCBI Taxonomy" id="2184161"/>
    <lineage>
        <taxon>Bacteria</taxon>
        <taxon>Pseudomonadati</taxon>
        <taxon>Pseudomonadota</taxon>
        <taxon>Alphaproteobacteria</taxon>
        <taxon>Hyphomicrobiales</taxon>
        <taxon>Ahrensiaceae</taxon>
        <taxon>Oceaniradius</taxon>
    </lineage>
</organism>
<gene>
    <name evidence="3" type="ORF">DEM25_004765</name>
</gene>
<comment type="caution">
    <text evidence="3">The sequence shown here is derived from an EMBL/GenBank/DDBJ whole genome shotgun (WGS) entry which is preliminary data.</text>
</comment>
<keyword evidence="4" id="KW-1185">Reference proteome</keyword>
<dbReference type="SUPFAM" id="SSF103481">
    <property type="entry name" value="Multidrug resistance efflux transporter EmrE"/>
    <property type="match status" value="2"/>
</dbReference>
<evidence type="ECO:0000256" key="1">
    <source>
        <dbReference type="SAM" id="Phobius"/>
    </source>
</evidence>
<feature type="transmembrane region" description="Helical" evidence="1">
    <location>
        <begin position="36"/>
        <end position="56"/>
    </location>
</feature>
<evidence type="ECO:0000259" key="2">
    <source>
        <dbReference type="Pfam" id="PF00892"/>
    </source>
</evidence>
<dbReference type="RefSeq" id="WP_109766932.1">
    <property type="nucleotide sequence ID" value="NZ_CP159474.1"/>
</dbReference>
<dbReference type="AlphaFoldDB" id="A0A3A8AN88"/>
<feature type="domain" description="EamA" evidence="2">
    <location>
        <begin position="21"/>
        <end position="140"/>
    </location>
</feature>
<dbReference type="Pfam" id="PF00892">
    <property type="entry name" value="EamA"/>
    <property type="match status" value="1"/>
</dbReference>
<dbReference type="OrthoDB" id="5243804at2"/>
<reference evidence="3 4" key="1">
    <citation type="journal article" date="2018" name="Int. J. Syst. Bacteriol.">
        <title>Oceaniradius stylonemae gen. nov., sp. nov., isolated from a red alga, Stylonema cornu-cervi.</title>
        <authorList>
            <person name="Jeong S."/>
        </authorList>
    </citation>
    <scope>NUCLEOTIDE SEQUENCE [LARGE SCALE GENOMIC DNA]</scope>
    <source>
        <strain evidence="3 4">StC1</strain>
    </source>
</reference>
<feature type="transmembrane region" description="Helical" evidence="1">
    <location>
        <begin position="230"/>
        <end position="250"/>
    </location>
</feature>
<evidence type="ECO:0000313" key="3">
    <source>
        <dbReference type="EMBL" id="RKF07161.1"/>
    </source>
</evidence>
<name>A0A3A8AN88_9HYPH</name>
<feature type="transmembrane region" description="Helical" evidence="1">
    <location>
        <begin position="154"/>
        <end position="181"/>
    </location>
</feature>
<dbReference type="Proteomes" id="UP000246132">
    <property type="component" value="Unassembled WGS sequence"/>
</dbReference>